<dbReference type="EMBL" id="CP035042">
    <property type="protein sequence ID" value="QHC52131.1"/>
    <property type="molecule type" value="Genomic_DNA"/>
</dbReference>
<dbReference type="OrthoDB" id="7451512at2"/>
<dbReference type="InterPro" id="IPR045397">
    <property type="entry name" value="TumE-like"/>
</dbReference>
<dbReference type="Proteomes" id="UP000464013">
    <property type="component" value="Chromosome"/>
</dbReference>
<dbReference type="AlphaFoldDB" id="A0A6I6SRU7"/>
<gene>
    <name evidence="1" type="ORF">EKK97_12685</name>
</gene>
<accession>A0A6I6SRU7</accession>
<evidence type="ECO:0000313" key="1">
    <source>
        <dbReference type="EMBL" id="QHC52131.1"/>
    </source>
</evidence>
<proteinExistence type="predicted"/>
<reference evidence="1 2" key="1">
    <citation type="submission" date="2019-01" db="EMBL/GenBank/DDBJ databases">
        <title>Complete genome of a denitifying bacterium Halomons sp. BC-M4-5.</title>
        <authorList>
            <person name="Wang L."/>
            <person name="Shao Z."/>
        </authorList>
    </citation>
    <scope>NUCLEOTIDE SEQUENCE [LARGE SCALE GENOMIC DNA]</scope>
    <source>
        <strain evidence="1 2">BC-M4-5</strain>
    </source>
</reference>
<evidence type="ECO:0000313" key="2">
    <source>
        <dbReference type="Proteomes" id="UP000464013"/>
    </source>
</evidence>
<dbReference type="Pfam" id="PF20126">
    <property type="entry name" value="TumE"/>
    <property type="match status" value="1"/>
</dbReference>
<keyword evidence="2" id="KW-1185">Reference proteome</keyword>
<sequence>MEDGYWTKFEAWKVDSSEQIPHGVRYSITLHDKHNKRILGYDNAHAIKPKRRNYSAKKKTWDHKHKMESVEDYEFESAGRLLEDFWNEVETILAMK</sequence>
<dbReference type="KEGG" id="htx:EKK97_12685"/>
<protein>
    <submittedName>
        <fullName evidence="1">Uncharacterized protein</fullName>
    </submittedName>
</protein>
<organism evidence="1 2">
    <name type="scientific">Billgrantia tianxiuensis</name>
    <dbReference type="NCBI Taxonomy" id="2497861"/>
    <lineage>
        <taxon>Bacteria</taxon>
        <taxon>Pseudomonadati</taxon>
        <taxon>Pseudomonadota</taxon>
        <taxon>Gammaproteobacteria</taxon>
        <taxon>Oceanospirillales</taxon>
        <taxon>Halomonadaceae</taxon>
        <taxon>Billgrantia</taxon>
    </lineage>
</organism>
<name>A0A6I6SRU7_9GAMM</name>